<name>A0A7M2Z072_9ACTN</name>
<feature type="coiled-coil region" evidence="1">
    <location>
        <begin position="50"/>
        <end position="84"/>
    </location>
</feature>
<dbReference type="EMBL" id="QQZY01000002">
    <property type="protein sequence ID" value="RDI75414.1"/>
    <property type="molecule type" value="Genomic_DNA"/>
</dbReference>
<dbReference type="Proteomes" id="UP000254134">
    <property type="component" value="Unassembled WGS sequence"/>
</dbReference>
<evidence type="ECO:0000256" key="2">
    <source>
        <dbReference type="SAM" id="MobiDB-lite"/>
    </source>
</evidence>
<feature type="coiled-coil region" evidence="1">
    <location>
        <begin position="113"/>
        <end position="223"/>
    </location>
</feature>
<gene>
    <name evidence="3" type="ORF">Gocc_1212</name>
</gene>
<accession>A0A7M2Z072</accession>
<evidence type="ECO:0000313" key="3">
    <source>
        <dbReference type="EMBL" id="RDI75414.1"/>
    </source>
</evidence>
<comment type="caution">
    <text evidence="3">The sequence shown here is derived from an EMBL/GenBank/DDBJ whole genome shotgun (WGS) entry which is preliminary data.</text>
</comment>
<keyword evidence="4" id="KW-1185">Reference proteome</keyword>
<feature type="region of interest" description="Disordered" evidence="2">
    <location>
        <begin position="330"/>
        <end position="353"/>
    </location>
</feature>
<reference evidence="4" key="2">
    <citation type="journal article" date="2019" name="MicrobiologyOpen">
        <title>High-quality draft genome sequence of Gaiella occulta isolated from a 150 meter deep mineral water borehole and comparison with the genome sequences of other deep-branching lineages of the phylum Actinobacteria.</title>
        <authorList>
            <person name="Severino R."/>
            <person name="Froufe H.J.C."/>
            <person name="Barroso C."/>
            <person name="Albuquerque L."/>
            <person name="Lobo-da-Cunha A."/>
            <person name="da Costa M.S."/>
            <person name="Egas C."/>
        </authorList>
    </citation>
    <scope>NUCLEOTIDE SEQUENCE [LARGE SCALE GENOMIC DNA]</scope>
    <source>
        <strain evidence="4">F2-233</strain>
    </source>
</reference>
<protein>
    <submittedName>
        <fullName evidence="3">Uncharacterized protein</fullName>
    </submittedName>
</protein>
<dbReference type="AlphaFoldDB" id="A0A7M2Z072"/>
<sequence length="353" mass="38964">MQGQPRRDREWDHWPGRRAPDERLRNRLRGLFAATDGHGTDVEALIAERGREIEERSEQLARTIADLERREEQTARLRAAVEEMLRHGSAELDERHAELTLLARQLGDRDERLAASERELAERRRELGAVELRRAAAERKEAALAEREAALDRIAETLAGRERKLAESERQVADLLARAAQLDARELSLEQLVAETEAARRSLAAAQAALLQRESRLVDLEQRERELALRETQVEAATHDLATREAALAAERDAVSAGRGALTQAVAAVAGGLGIEGMPQAHTEARADTHVLFVPGERYRMVESSGPAPAVGSEIEVDLERFRVVRAGSAPLPGDARSYAYLEPAGTPDPPEA</sequence>
<reference evidence="3 4" key="1">
    <citation type="submission" date="2018-07" db="EMBL/GenBank/DDBJ databases">
        <title>High-quality-draft genome sequence of Gaiella occulta.</title>
        <authorList>
            <person name="Severino R."/>
            <person name="Froufe H.J.C."/>
            <person name="Rainey F.A."/>
            <person name="Barroso C."/>
            <person name="Albuquerque L."/>
            <person name="Lobo-Da-Cunha A."/>
            <person name="Da Costa M.S."/>
            <person name="Egas C."/>
        </authorList>
    </citation>
    <scope>NUCLEOTIDE SEQUENCE [LARGE SCALE GENOMIC DNA]</scope>
    <source>
        <strain evidence="3 4">F2-233</strain>
    </source>
</reference>
<evidence type="ECO:0000313" key="4">
    <source>
        <dbReference type="Proteomes" id="UP000254134"/>
    </source>
</evidence>
<dbReference type="RefSeq" id="WP_114795620.1">
    <property type="nucleotide sequence ID" value="NZ_QQZY01000002.1"/>
</dbReference>
<keyword evidence="1" id="KW-0175">Coiled coil</keyword>
<organism evidence="3 4">
    <name type="scientific">Gaiella occulta</name>
    <dbReference type="NCBI Taxonomy" id="1002870"/>
    <lineage>
        <taxon>Bacteria</taxon>
        <taxon>Bacillati</taxon>
        <taxon>Actinomycetota</taxon>
        <taxon>Thermoleophilia</taxon>
        <taxon>Gaiellales</taxon>
        <taxon>Gaiellaceae</taxon>
        <taxon>Gaiella</taxon>
    </lineage>
</organism>
<proteinExistence type="predicted"/>
<evidence type="ECO:0000256" key="1">
    <source>
        <dbReference type="SAM" id="Coils"/>
    </source>
</evidence>